<comment type="caution">
    <text evidence="1">The sequence shown here is derived from an EMBL/GenBank/DDBJ whole genome shotgun (WGS) entry which is preliminary data.</text>
</comment>
<accession>A0A645J6C5</accession>
<dbReference type="EMBL" id="VSSQ01132482">
    <property type="protein sequence ID" value="MPN59006.1"/>
    <property type="molecule type" value="Genomic_DNA"/>
</dbReference>
<name>A0A645J6C5_9ZZZZ</name>
<evidence type="ECO:0000313" key="1">
    <source>
        <dbReference type="EMBL" id="MPN59006.1"/>
    </source>
</evidence>
<dbReference type="AlphaFoldDB" id="A0A645J6C5"/>
<protein>
    <submittedName>
        <fullName evidence="1">Uncharacterized protein</fullName>
    </submittedName>
</protein>
<proteinExistence type="predicted"/>
<gene>
    <name evidence="1" type="ORF">SDC9_206723</name>
</gene>
<sequence length="104" mass="12025">MELCRFVEKRYGLPCDDFDLAVAGLRLVSEHEDSCCVTMELKSDRALECAEEIRKTFLTEARHSVSKGAKPDFLRFGRVFRTFKGTIRLAEIKKAWMDDFRSAK</sequence>
<organism evidence="1">
    <name type="scientific">bioreactor metagenome</name>
    <dbReference type="NCBI Taxonomy" id="1076179"/>
    <lineage>
        <taxon>unclassified sequences</taxon>
        <taxon>metagenomes</taxon>
        <taxon>ecological metagenomes</taxon>
    </lineage>
</organism>
<reference evidence="1" key="1">
    <citation type="submission" date="2019-08" db="EMBL/GenBank/DDBJ databases">
        <authorList>
            <person name="Kucharzyk K."/>
            <person name="Murdoch R.W."/>
            <person name="Higgins S."/>
            <person name="Loffler F."/>
        </authorList>
    </citation>
    <scope>NUCLEOTIDE SEQUENCE</scope>
</reference>